<evidence type="ECO:0000259" key="10">
    <source>
        <dbReference type="PROSITE" id="PS50157"/>
    </source>
</evidence>
<gene>
    <name evidence="11" type="ORF">MGAL_10B022497</name>
</gene>
<dbReference type="FunFam" id="3.30.160.60:FF:000100">
    <property type="entry name" value="Zinc finger 45-like"/>
    <property type="match status" value="1"/>
</dbReference>
<comment type="caution">
    <text evidence="11">The sequence shown here is derived from an EMBL/GenBank/DDBJ whole genome shotgun (WGS) entry which is preliminary data.</text>
</comment>
<evidence type="ECO:0000256" key="7">
    <source>
        <dbReference type="ARBA" id="ARBA00023242"/>
    </source>
</evidence>
<keyword evidence="3" id="KW-0677">Repeat</keyword>
<feature type="domain" description="C2H2-type" evidence="10">
    <location>
        <begin position="226"/>
        <end position="254"/>
    </location>
</feature>
<evidence type="ECO:0000256" key="5">
    <source>
        <dbReference type="ARBA" id="ARBA00022833"/>
    </source>
</evidence>
<keyword evidence="5" id="KW-0862">Zinc</keyword>
<evidence type="ECO:0000256" key="9">
    <source>
        <dbReference type="SAM" id="MobiDB-lite"/>
    </source>
</evidence>
<keyword evidence="7" id="KW-0539">Nucleus</keyword>
<accession>A0A8B6CZL4</accession>
<dbReference type="Gene3D" id="3.30.160.60">
    <property type="entry name" value="Classic Zinc Finger"/>
    <property type="match status" value="8"/>
</dbReference>
<keyword evidence="6" id="KW-0238">DNA-binding</keyword>
<dbReference type="PROSITE" id="PS50157">
    <property type="entry name" value="ZINC_FINGER_C2H2_2"/>
    <property type="match status" value="12"/>
</dbReference>
<dbReference type="AlphaFoldDB" id="A0A8B6CZL4"/>
<dbReference type="FunFam" id="3.30.160.60:FF:000446">
    <property type="entry name" value="Zinc finger protein"/>
    <property type="match status" value="1"/>
</dbReference>
<evidence type="ECO:0000313" key="12">
    <source>
        <dbReference type="Proteomes" id="UP000596742"/>
    </source>
</evidence>
<feature type="domain" description="C2H2-type" evidence="10">
    <location>
        <begin position="461"/>
        <end position="489"/>
    </location>
</feature>
<dbReference type="SUPFAM" id="SSF57667">
    <property type="entry name" value="beta-beta-alpha zinc fingers"/>
    <property type="match status" value="7"/>
</dbReference>
<dbReference type="OrthoDB" id="6219989at2759"/>
<evidence type="ECO:0000256" key="2">
    <source>
        <dbReference type="ARBA" id="ARBA00022723"/>
    </source>
</evidence>
<sequence length="698" mass="80530">MDKDQHHNSLEPAKGENSLEPAKGENSLEPANGENSLEPANGENSLEPANEEQESEVPEEGISQTDITSDKNTSIISTLKQKDGKYQCTVCQKFFLKHTIRRHIKNFHADGKMHVCRICLAVFSQKYELIIHTKTAHSRPPNYKCNICDKTYMHKNSLIRHKECHSDTEFLCKICNKNFKSSDSLKKHCSSHGKEKKYICSVCGNKFMEKHYLKIHMASHSNDKLRECTICNRKFSTIAQCKTHEEKVHAGNITFTCPVCNKFYFESYQLKNHMKKHSVAEKKPGYKCGTCGKSITTRWSLKKHELRHLGVEKIRCDICDKGFSDNYTLKKHKKLIHTLNFDFKCQICGQGFVCKEKYKHHQARHLKIRKHQCNFCKRKFLLERSCISHMKIKHQDEYFAGRKSSLHECEFCGKKFLYLKLRNEHIKLHTGHRPLICQFCNKSYRTQQTLALHEKRHTNPFECGICHAQFIQKHLLLKHLKKKHEDTTTTKDHQEQQNINVKEQTQFVHDNLLKIEANNSHDSMYMVHSAGAVDEQSQFGINSQLSIENHTSKELRCSNDVLQIQGGIQPSCETPLASWTEGLNIEAVNDEIKPEIINNIKEEVKTIEPETNDHQMKEQSTFLNDGQRSDTEYLSTCSSGFPLKTEHTLQQNIVNPLNGNVVTMTKLGSVKVNTEDLQKILNRGNILDIIKSQTQNDL</sequence>
<feature type="domain" description="C2H2-type" evidence="10">
    <location>
        <begin position="143"/>
        <end position="170"/>
    </location>
</feature>
<dbReference type="EMBL" id="UYJE01002530">
    <property type="protein sequence ID" value="VDI11555.1"/>
    <property type="molecule type" value="Genomic_DNA"/>
</dbReference>
<feature type="region of interest" description="Disordered" evidence="9">
    <location>
        <begin position="1"/>
        <end position="69"/>
    </location>
</feature>
<dbReference type="PANTHER" id="PTHR24404">
    <property type="entry name" value="ZINC FINGER PROTEIN"/>
    <property type="match status" value="1"/>
</dbReference>
<evidence type="ECO:0000256" key="3">
    <source>
        <dbReference type="ARBA" id="ARBA00022737"/>
    </source>
</evidence>
<dbReference type="SMART" id="SM00355">
    <property type="entry name" value="ZnF_C2H2"/>
    <property type="match status" value="14"/>
</dbReference>
<keyword evidence="4 8" id="KW-0863">Zinc-finger</keyword>
<dbReference type="GO" id="GO:0000978">
    <property type="term" value="F:RNA polymerase II cis-regulatory region sequence-specific DNA binding"/>
    <property type="evidence" value="ECO:0007669"/>
    <property type="project" value="TreeGrafter"/>
</dbReference>
<dbReference type="Proteomes" id="UP000596742">
    <property type="component" value="Unassembled WGS sequence"/>
</dbReference>
<keyword evidence="2" id="KW-0479">Metal-binding</keyword>
<feature type="domain" description="C2H2-type" evidence="10">
    <location>
        <begin position="114"/>
        <end position="142"/>
    </location>
</feature>
<evidence type="ECO:0000256" key="4">
    <source>
        <dbReference type="ARBA" id="ARBA00022771"/>
    </source>
</evidence>
<feature type="domain" description="C2H2-type" evidence="10">
    <location>
        <begin position="286"/>
        <end position="313"/>
    </location>
</feature>
<dbReference type="GO" id="GO:0003700">
    <property type="term" value="F:DNA-binding transcription factor activity"/>
    <property type="evidence" value="ECO:0007669"/>
    <property type="project" value="TreeGrafter"/>
</dbReference>
<dbReference type="Pfam" id="PF13912">
    <property type="entry name" value="zf-C2H2_6"/>
    <property type="match status" value="3"/>
</dbReference>
<feature type="domain" description="C2H2-type" evidence="10">
    <location>
        <begin position="170"/>
        <end position="197"/>
    </location>
</feature>
<dbReference type="GO" id="GO:0005634">
    <property type="term" value="C:nucleus"/>
    <property type="evidence" value="ECO:0007669"/>
    <property type="project" value="UniProtKB-SubCell"/>
</dbReference>
<evidence type="ECO:0000256" key="1">
    <source>
        <dbReference type="ARBA" id="ARBA00004123"/>
    </source>
</evidence>
<proteinExistence type="predicted"/>
<feature type="domain" description="C2H2-type" evidence="10">
    <location>
        <begin position="343"/>
        <end position="370"/>
    </location>
</feature>
<evidence type="ECO:0000256" key="6">
    <source>
        <dbReference type="ARBA" id="ARBA00023125"/>
    </source>
</evidence>
<dbReference type="GO" id="GO:0008270">
    <property type="term" value="F:zinc ion binding"/>
    <property type="evidence" value="ECO:0007669"/>
    <property type="project" value="UniProtKB-KW"/>
</dbReference>
<protein>
    <recommendedName>
        <fullName evidence="10">C2H2-type domain-containing protein</fullName>
    </recommendedName>
</protein>
<feature type="domain" description="C2H2-type" evidence="10">
    <location>
        <begin position="435"/>
        <end position="462"/>
    </location>
</feature>
<name>A0A8B6CZL4_MYTGA</name>
<comment type="subcellular location">
    <subcellularLocation>
        <location evidence="1">Nucleus</location>
    </subcellularLocation>
</comment>
<dbReference type="PROSITE" id="PS00028">
    <property type="entry name" value="ZINC_FINGER_C2H2_1"/>
    <property type="match status" value="12"/>
</dbReference>
<dbReference type="GO" id="GO:0006357">
    <property type="term" value="P:regulation of transcription by RNA polymerase II"/>
    <property type="evidence" value="ECO:0007669"/>
    <property type="project" value="TreeGrafter"/>
</dbReference>
<dbReference type="InterPro" id="IPR036236">
    <property type="entry name" value="Znf_C2H2_sf"/>
</dbReference>
<organism evidence="11 12">
    <name type="scientific">Mytilus galloprovincialis</name>
    <name type="common">Mediterranean mussel</name>
    <dbReference type="NCBI Taxonomy" id="29158"/>
    <lineage>
        <taxon>Eukaryota</taxon>
        <taxon>Metazoa</taxon>
        <taxon>Spiralia</taxon>
        <taxon>Lophotrochozoa</taxon>
        <taxon>Mollusca</taxon>
        <taxon>Bivalvia</taxon>
        <taxon>Autobranchia</taxon>
        <taxon>Pteriomorphia</taxon>
        <taxon>Mytilida</taxon>
        <taxon>Mytiloidea</taxon>
        <taxon>Mytilidae</taxon>
        <taxon>Mytilinae</taxon>
        <taxon>Mytilus</taxon>
    </lineage>
</organism>
<feature type="domain" description="C2H2-type" evidence="10">
    <location>
        <begin position="255"/>
        <end position="282"/>
    </location>
</feature>
<dbReference type="InterPro" id="IPR050589">
    <property type="entry name" value="Ikaros_C2H2-ZF"/>
</dbReference>
<feature type="domain" description="C2H2-type" evidence="10">
    <location>
        <begin position="314"/>
        <end position="338"/>
    </location>
</feature>
<evidence type="ECO:0000313" key="11">
    <source>
        <dbReference type="EMBL" id="VDI11555.1"/>
    </source>
</evidence>
<dbReference type="PANTHER" id="PTHR24404:SF114">
    <property type="entry name" value="KLUMPFUSS, ISOFORM B-RELATED"/>
    <property type="match status" value="1"/>
</dbReference>
<feature type="compositionally biased region" description="Acidic residues" evidence="9">
    <location>
        <begin position="49"/>
        <end position="59"/>
    </location>
</feature>
<evidence type="ECO:0000256" key="8">
    <source>
        <dbReference type="PROSITE-ProRule" id="PRU00042"/>
    </source>
</evidence>
<feature type="domain" description="C2H2-type" evidence="10">
    <location>
        <begin position="407"/>
        <end position="434"/>
    </location>
</feature>
<reference evidence="11" key="1">
    <citation type="submission" date="2018-11" db="EMBL/GenBank/DDBJ databases">
        <authorList>
            <person name="Alioto T."/>
            <person name="Alioto T."/>
        </authorList>
    </citation>
    <scope>NUCLEOTIDE SEQUENCE</scope>
</reference>
<dbReference type="InterPro" id="IPR013087">
    <property type="entry name" value="Znf_C2H2_type"/>
</dbReference>
<keyword evidence="12" id="KW-1185">Reference proteome</keyword>
<dbReference type="Pfam" id="PF00096">
    <property type="entry name" value="zf-C2H2"/>
    <property type="match status" value="3"/>
</dbReference>
<feature type="domain" description="C2H2-type" evidence="10">
    <location>
        <begin position="198"/>
        <end position="225"/>
    </location>
</feature>